<dbReference type="EMBL" id="JYDL01000057">
    <property type="protein sequence ID" value="KRX19589.1"/>
    <property type="molecule type" value="Genomic_DNA"/>
</dbReference>
<comment type="caution">
    <text evidence="1">The sequence shown here is derived from an EMBL/GenBank/DDBJ whole genome shotgun (WGS) entry which is preliminary data.</text>
</comment>
<sequence length="130" mass="14856">MRRARSAKDQNGFQKAERYGWSLANHHSLPSNLRLNSAFFNPVALFYHKKRPVECHSESTNLKTEFPPEICKFPQLRTLVSIHAQPNIYCNGQWTNVSETACETRFAALIYASVPWRAVLQLGRDSNCSS</sequence>
<organism evidence="1 2">
    <name type="scientific">Trichinella nelsoni</name>
    <dbReference type="NCBI Taxonomy" id="6336"/>
    <lineage>
        <taxon>Eukaryota</taxon>
        <taxon>Metazoa</taxon>
        <taxon>Ecdysozoa</taxon>
        <taxon>Nematoda</taxon>
        <taxon>Enoplea</taxon>
        <taxon>Dorylaimia</taxon>
        <taxon>Trichinellida</taxon>
        <taxon>Trichinellidae</taxon>
        <taxon>Trichinella</taxon>
    </lineage>
</organism>
<proteinExistence type="predicted"/>
<accession>A0A0V0RZF5</accession>
<evidence type="ECO:0000313" key="1">
    <source>
        <dbReference type="EMBL" id="KRX19589.1"/>
    </source>
</evidence>
<keyword evidence="2" id="KW-1185">Reference proteome</keyword>
<gene>
    <name evidence="1" type="ORF">T07_14807</name>
</gene>
<dbReference type="Proteomes" id="UP000054630">
    <property type="component" value="Unassembled WGS sequence"/>
</dbReference>
<reference evidence="1 2" key="1">
    <citation type="submission" date="2015-01" db="EMBL/GenBank/DDBJ databases">
        <title>Evolution of Trichinella species and genotypes.</title>
        <authorList>
            <person name="Korhonen P.K."/>
            <person name="Edoardo P."/>
            <person name="Giuseppe L.R."/>
            <person name="Gasser R.B."/>
        </authorList>
    </citation>
    <scope>NUCLEOTIDE SEQUENCE [LARGE SCALE GENOMIC DNA]</scope>
    <source>
        <strain evidence="1">ISS37</strain>
    </source>
</reference>
<name>A0A0V0RZF5_9BILA</name>
<dbReference type="OrthoDB" id="10397372at2759"/>
<evidence type="ECO:0000313" key="2">
    <source>
        <dbReference type="Proteomes" id="UP000054630"/>
    </source>
</evidence>
<dbReference type="AlphaFoldDB" id="A0A0V0RZF5"/>
<protein>
    <submittedName>
        <fullName evidence="1">Uncharacterized protein</fullName>
    </submittedName>
</protein>